<evidence type="ECO:0000256" key="4">
    <source>
        <dbReference type="ARBA" id="ARBA00007353"/>
    </source>
</evidence>
<keyword evidence="6" id="KW-0479">Metal-binding</keyword>
<proteinExistence type="inferred from homology"/>
<comment type="function">
    <text evidence="3">Purine nucleoside enzyme that catalyzes the phosphorolysis of adenosine and inosine nucleosides, yielding D-ribose 1-phosphate and the respective free bases, adenine and hypoxanthine. Also catalyzes the phosphorolysis of S-methyl-5'-thioadenosine into adenine and S-methyl-5-thio-alpha-D-ribose 1-phosphate. Also has adenosine deaminase activity.</text>
</comment>
<evidence type="ECO:0000256" key="12">
    <source>
        <dbReference type="RuleBase" id="RU361274"/>
    </source>
</evidence>
<organism evidence="13 14">
    <name type="scientific">Weizmannia acidilactici</name>
    <dbReference type="NCBI Taxonomy" id="2607726"/>
    <lineage>
        <taxon>Bacteria</taxon>
        <taxon>Bacillati</taxon>
        <taxon>Bacillota</taxon>
        <taxon>Bacilli</taxon>
        <taxon>Bacillales</taxon>
        <taxon>Bacillaceae</taxon>
        <taxon>Heyndrickxia</taxon>
    </lineage>
</organism>
<evidence type="ECO:0000256" key="8">
    <source>
        <dbReference type="ARBA" id="ARBA00022833"/>
    </source>
</evidence>
<evidence type="ECO:0000256" key="9">
    <source>
        <dbReference type="ARBA" id="ARBA00047989"/>
    </source>
</evidence>
<dbReference type="Gene3D" id="3.60.140.10">
    <property type="entry name" value="CNF1/YfiH-like putative cysteine hydrolases"/>
    <property type="match status" value="1"/>
</dbReference>
<gene>
    <name evidence="13" type="ORF">BpJC7_17570</name>
</gene>
<evidence type="ECO:0000256" key="10">
    <source>
        <dbReference type="ARBA" id="ARBA00048968"/>
    </source>
</evidence>
<dbReference type="Proteomes" id="UP000391919">
    <property type="component" value="Unassembled WGS sequence"/>
</dbReference>
<accession>A0A5J4JN91</accession>
<dbReference type="Pfam" id="PF02578">
    <property type="entry name" value="Cu-oxidase_4"/>
    <property type="match status" value="1"/>
</dbReference>
<comment type="catalytic activity">
    <reaction evidence="11">
        <text>S-methyl-5'-thioadenosine + phosphate = 5-(methylsulfanyl)-alpha-D-ribose 1-phosphate + adenine</text>
        <dbReference type="Rhea" id="RHEA:11852"/>
        <dbReference type="ChEBI" id="CHEBI:16708"/>
        <dbReference type="ChEBI" id="CHEBI:17509"/>
        <dbReference type="ChEBI" id="CHEBI:43474"/>
        <dbReference type="ChEBI" id="CHEBI:58533"/>
        <dbReference type="EC" id="2.4.2.28"/>
    </reaction>
    <physiologicalReaction direction="left-to-right" evidence="11">
        <dbReference type="Rhea" id="RHEA:11853"/>
    </physiologicalReaction>
</comment>
<comment type="cofactor">
    <cofactor evidence="2">
        <name>Zn(2+)</name>
        <dbReference type="ChEBI" id="CHEBI:29105"/>
    </cofactor>
</comment>
<keyword evidence="7" id="KW-0378">Hydrolase</keyword>
<comment type="caution">
    <text evidence="13">The sequence shown here is derived from an EMBL/GenBank/DDBJ whole genome shotgun (WGS) entry which is preliminary data.</text>
</comment>
<dbReference type="InterPro" id="IPR011324">
    <property type="entry name" value="Cytotoxic_necrot_fac-like_cat"/>
</dbReference>
<dbReference type="GO" id="GO:0017061">
    <property type="term" value="F:S-methyl-5-thioadenosine phosphorylase activity"/>
    <property type="evidence" value="ECO:0007669"/>
    <property type="project" value="UniProtKB-EC"/>
</dbReference>
<protein>
    <recommendedName>
        <fullName evidence="12">Purine nucleoside phosphorylase</fullName>
    </recommendedName>
</protein>
<dbReference type="InterPro" id="IPR003730">
    <property type="entry name" value="Cu_polyphenol_OxRdtase"/>
</dbReference>
<dbReference type="NCBIfam" id="TIGR00726">
    <property type="entry name" value="peptidoglycan editing factor PgeF"/>
    <property type="match status" value="1"/>
</dbReference>
<evidence type="ECO:0000256" key="5">
    <source>
        <dbReference type="ARBA" id="ARBA00022679"/>
    </source>
</evidence>
<dbReference type="GO" id="GO:0016787">
    <property type="term" value="F:hydrolase activity"/>
    <property type="evidence" value="ECO:0007669"/>
    <property type="project" value="UniProtKB-KW"/>
</dbReference>
<name>A0A5J4JN91_9BACI</name>
<comment type="catalytic activity">
    <reaction evidence="9">
        <text>adenosine + H2O + H(+) = inosine + NH4(+)</text>
        <dbReference type="Rhea" id="RHEA:24408"/>
        <dbReference type="ChEBI" id="CHEBI:15377"/>
        <dbReference type="ChEBI" id="CHEBI:15378"/>
        <dbReference type="ChEBI" id="CHEBI:16335"/>
        <dbReference type="ChEBI" id="CHEBI:17596"/>
        <dbReference type="ChEBI" id="CHEBI:28938"/>
        <dbReference type="EC" id="3.5.4.4"/>
    </reaction>
    <physiologicalReaction direction="left-to-right" evidence="9">
        <dbReference type="Rhea" id="RHEA:24409"/>
    </physiologicalReaction>
</comment>
<dbReference type="PANTHER" id="PTHR30616:SF2">
    <property type="entry name" value="PURINE NUCLEOSIDE PHOSPHORYLASE LACC1"/>
    <property type="match status" value="1"/>
</dbReference>
<dbReference type="GO" id="GO:0005507">
    <property type="term" value="F:copper ion binding"/>
    <property type="evidence" value="ECO:0007669"/>
    <property type="project" value="TreeGrafter"/>
</dbReference>
<evidence type="ECO:0000256" key="7">
    <source>
        <dbReference type="ARBA" id="ARBA00022801"/>
    </source>
</evidence>
<comment type="catalytic activity">
    <reaction evidence="10">
        <text>adenosine + phosphate = alpha-D-ribose 1-phosphate + adenine</text>
        <dbReference type="Rhea" id="RHEA:27642"/>
        <dbReference type="ChEBI" id="CHEBI:16335"/>
        <dbReference type="ChEBI" id="CHEBI:16708"/>
        <dbReference type="ChEBI" id="CHEBI:43474"/>
        <dbReference type="ChEBI" id="CHEBI:57720"/>
        <dbReference type="EC" id="2.4.2.1"/>
    </reaction>
    <physiologicalReaction direction="left-to-right" evidence="10">
        <dbReference type="Rhea" id="RHEA:27643"/>
    </physiologicalReaction>
</comment>
<keyword evidence="5" id="KW-0808">Transferase</keyword>
<evidence type="ECO:0000313" key="13">
    <source>
        <dbReference type="EMBL" id="GER70454.1"/>
    </source>
</evidence>
<evidence type="ECO:0000256" key="2">
    <source>
        <dbReference type="ARBA" id="ARBA00001947"/>
    </source>
</evidence>
<keyword evidence="14" id="KW-1185">Reference proteome</keyword>
<evidence type="ECO:0000313" key="14">
    <source>
        <dbReference type="Proteomes" id="UP000391919"/>
    </source>
</evidence>
<dbReference type="PANTHER" id="PTHR30616">
    <property type="entry name" value="UNCHARACTERIZED PROTEIN YFIH"/>
    <property type="match status" value="1"/>
</dbReference>
<reference evidence="13 14" key="1">
    <citation type="submission" date="2019-09" db="EMBL/GenBank/DDBJ databases">
        <title>Draft genome sequence of Bacillus sp. JC-7.</title>
        <authorList>
            <person name="Tanaka N."/>
            <person name="Shiwa Y."/>
            <person name="Fujita N."/>
            <person name="Tanasupawat S."/>
        </authorList>
    </citation>
    <scope>NUCLEOTIDE SEQUENCE [LARGE SCALE GENOMIC DNA]</scope>
    <source>
        <strain evidence="13 14">JC-7</strain>
    </source>
</reference>
<dbReference type="InterPro" id="IPR038371">
    <property type="entry name" value="Cu_polyphenol_OxRdtase_sf"/>
</dbReference>
<comment type="similarity">
    <text evidence="4 12">Belongs to the purine nucleoside phosphorylase YfiH/LACC1 family.</text>
</comment>
<keyword evidence="8" id="KW-0862">Zinc</keyword>
<dbReference type="EMBL" id="BKZQ01000020">
    <property type="protein sequence ID" value="GER70454.1"/>
    <property type="molecule type" value="Genomic_DNA"/>
</dbReference>
<evidence type="ECO:0000256" key="1">
    <source>
        <dbReference type="ARBA" id="ARBA00000553"/>
    </source>
</evidence>
<dbReference type="AlphaFoldDB" id="A0A5J4JN91"/>
<evidence type="ECO:0000256" key="3">
    <source>
        <dbReference type="ARBA" id="ARBA00003215"/>
    </source>
</evidence>
<evidence type="ECO:0000256" key="11">
    <source>
        <dbReference type="ARBA" id="ARBA00049893"/>
    </source>
</evidence>
<dbReference type="SUPFAM" id="SSF64438">
    <property type="entry name" value="CNF1/YfiH-like putative cysteine hydrolases"/>
    <property type="match status" value="1"/>
</dbReference>
<dbReference type="CDD" id="cd16833">
    <property type="entry name" value="YfiH"/>
    <property type="match status" value="1"/>
</dbReference>
<evidence type="ECO:0000256" key="6">
    <source>
        <dbReference type="ARBA" id="ARBA00022723"/>
    </source>
</evidence>
<comment type="catalytic activity">
    <reaction evidence="1">
        <text>inosine + phosphate = alpha-D-ribose 1-phosphate + hypoxanthine</text>
        <dbReference type="Rhea" id="RHEA:27646"/>
        <dbReference type="ChEBI" id="CHEBI:17368"/>
        <dbReference type="ChEBI" id="CHEBI:17596"/>
        <dbReference type="ChEBI" id="CHEBI:43474"/>
        <dbReference type="ChEBI" id="CHEBI:57720"/>
        <dbReference type="EC" id="2.4.2.1"/>
    </reaction>
    <physiologicalReaction direction="left-to-right" evidence="1">
        <dbReference type="Rhea" id="RHEA:27647"/>
    </physiologicalReaction>
</comment>
<sequence length="308" mass="34345">MGKTYSKRKDIEDIGVKRYNKTNRIFPGKPGEGHMEEPFTKTAAEYYTVGSWEKSGIAAGFTVKGGGTSKMFNGSLNLAFHVNDNIDFVRQNRQIVAERTGFPLSSWVGAEQTHEDHVQKVTLHDRGKGAADYGSSFPHTDGLYTDEKDILLVLAFADCVPIFYFAPKHERIGIVHAGWRGTTRGIAAKMVENWVKDGVPESEIEVVIGPSICRNCYVVDNRVIEAALPWLGKAGDLPYVEKTPGQYALDLKHLNQIILQRAGIPESRIQISNLCTSCREEDFFSHRRDRGRTGRMLGFIGIKGAPER</sequence>